<comment type="caution">
    <text evidence="2">The sequence shown here is derived from an EMBL/GenBank/DDBJ whole genome shotgun (WGS) entry which is preliminary data.</text>
</comment>
<name>A0AAV7GUK0_DENCH</name>
<evidence type="ECO:0000313" key="2">
    <source>
        <dbReference type="EMBL" id="KAH0465570.1"/>
    </source>
</evidence>
<organism evidence="2 3">
    <name type="scientific">Dendrobium chrysotoxum</name>
    <name type="common">Orchid</name>
    <dbReference type="NCBI Taxonomy" id="161865"/>
    <lineage>
        <taxon>Eukaryota</taxon>
        <taxon>Viridiplantae</taxon>
        <taxon>Streptophyta</taxon>
        <taxon>Embryophyta</taxon>
        <taxon>Tracheophyta</taxon>
        <taxon>Spermatophyta</taxon>
        <taxon>Magnoliopsida</taxon>
        <taxon>Liliopsida</taxon>
        <taxon>Asparagales</taxon>
        <taxon>Orchidaceae</taxon>
        <taxon>Epidendroideae</taxon>
        <taxon>Malaxideae</taxon>
        <taxon>Dendrobiinae</taxon>
        <taxon>Dendrobium</taxon>
    </lineage>
</organism>
<dbReference type="EMBL" id="JAGFBR010000006">
    <property type="protein sequence ID" value="KAH0465570.1"/>
    <property type="molecule type" value="Genomic_DNA"/>
</dbReference>
<feature type="compositionally biased region" description="Basic and acidic residues" evidence="1">
    <location>
        <begin position="91"/>
        <end position="101"/>
    </location>
</feature>
<dbReference type="Proteomes" id="UP000775213">
    <property type="component" value="Unassembled WGS sequence"/>
</dbReference>
<feature type="region of interest" description="Disordered" evidence="1">
    <location>
        <begin position="87"/>
        <end position="111"/>
    </location>
</feature>
<sequence length="276" mass="30933">MGGCPRKPLQVEPCQGRCPLGTPNEQRIITNQLSTTVGTSVNILRKPRYSHSSINENLSTSRSNFISINTAAAPLFRLGAAYDSKMEEEDDKKNVVKKADPQAEEEDNDSDDCYEIDPIDFTTKLKFSSADDDSVAIVAQKGHVALRDFPHPRHLCGNFPFSRTAHETYCSKCFCYVCEVAAPCSEWWGENGHCNVSRKELEGGPLVALRDFPHPRHLCGNFPFSRTTHETFCSKCFCYVCEVAAPCSEWWGKNGHCNVSQKELEGQLQKFTHDDD</sequence>
<evidence type="ECO:0000256" key="1">
    <source>
        <dbReference type="SAM" id="MobiDB-lite"/>
    </source>
</evidence>
<gene>
    <name evidence="2" type="ORF">IEQ34_005673</name>
</gene>
<keyword evidence="3" id="KW-1185">Reference proteome</keyword>
<evidence type="ECO:0000313" key="3">
    <source>
        <dbReference type="Proteomes" id="UP000775213"/>
    </source>
</evidence>
<accession>A0AAV7GUK0</accession>
<protein>
    <submittedName>
        <fullName evidence="2">Uncharacterized protein</fullName>
    </submittedName>
</protein>
<reference evidence="2 3" key="1">
    <citation type="journal article" date="2021" name="Hortic Res">
        <title>Chromosome-scale assembly of the Dendrobium chrysotoxum genome enhances the understanding of orchid evolution.</title>
        <authorList>
            <person name="Zhang Y."/>
            <person name="Zhang G.Q."/>
            <person name="Zhang D."/>
            <person name="Liu X.D."/>
            <person name="Xu X.Y."/>
            <person name="Sun W.H."/>
            <person name="Yu X."/>
            <person name="Zhu X."/>
            <person name="Wang Z.W."/>
            <person name="Zhao X."/>
            <person name="Zhong W.Y."/>
            <person name="Chen H."/>
            <person name="Yin W.L."/>
            <person name="Huang T."/>
            <person name="Niu S.C."/>
            <person name="Liu Z.J."/>
        </authorList>
    </citation>
    <scope>NUCLEOTIDE SEQUENCE [LARGE SCALE GENOMIC DNA]</scope>
    <source>
        <strain evidence="2">Lindl</strain>
    </source>
</reference>
<dbReference type="AlphaFoldDB" id="A0AAV7GUK0"/>
<dbReference type="PANTHER" id="PTHR33443">
    <property type="entry name" value="ZGC:112980"/>
    <property type="match status" value="1"/>
</dbReference>
<dbReference type="PANTHER" id="PTHR33443:SF35">
    <property type="entry name" value="VQ DOMAIN-CONTAINING PROTEIN"/>
    <property type="match status" value="1"/>
</dbReference>
<proteinExistence type="predicted"/>
<dbReference type="InterPro" id="IPR053234">
    <property type="entry name" value="RPM1_Interactor"/>
</dbReference>
<feature type="compositionally biased region" description="Acidic residues" evidence="1">
    <location>
        <begin position="102"/>
        <end position="111"/>
    </location>
</feature>